<evidence type="ECO:0000313" key="2">
    <source>
        <dbReference type="Proteomes" id="UP000665561"/>
    </source>
</evidence>
<proteinExistence type="predicted"/>
<organism evidence="1 2">
    <name type="scientific">Paenibacillus glycinis</name>
    <dbReference type="NCBI Taxonomy" id="2697035"/>
    <lineage>
        <taxon>Bacteria</taxon>
        <taxon>Bacillati</taxon>
        <taxon>Bacillota</taxon>
        <taxon>Bacilli</taxon>
        <taxon>Bacillales</taxon>
        <taxon>Paenibacillaceae</taxon>
        <taxon>Paenibacillus</taxon>
    </lineage>
</organism>
<sequence length="183" mass="20473">MRRWPIAVLTAVLVLSGCGEREYVKDKVETTAVDNTKMPADMPPDFDFEVRYGYGEVNKNEINTYDDTITKDLIAKGTVKADLKLTDDEMRGIYAKMSEIDIMGKKQLAPAAASPTVCSRTPYSEDSWTVTIDGKTASMSWSSERCDITDDAQQLLELRQYIHTLVESKHAYQALPEAEGGYD</sequence>
<gene>
    <name evidence="1" type="ORF">GT019_18250</name>
</gene>
<accession>A0ABW9XTL4</accession>
<dbReference type="PROSITE" id="PS51257">
    <property type="entry name" value="PROKAR_LIPOPROTEIN"/>
    <property type="match status" value="1"/>
</dbReference>
<reference evidence="1 2" key="1">
    <citation type="submission" date="2020-01" db="EMBL/GenBank/DDBJ databases">
        <title>Paenibacillus soybeanensis sp. nov. isolated from the nodules of soybean (Glycine max(L.) Merr).</title>
        <authorList>
            <person name="Wang H."/>
        </authorList>
    </citation>
    <scope>NUCLEOTIDE SEQUENCE [LARGE SCALE GENOMIC DNA]</scope>
    <source>
        <strain evidence="1 2">T1</strain>
    </source>
</reference>
<name>A0ABW9XTL4_9BACL</name>
<evidence type="ECO:0000313" key="1">
    <source>
        <dbReference type="EMBL" id="NBD25818.1"/>
    </source>
</evidence>
<dbReference type="EMBL" id="JAAAMV010000017">
    <property type="protein sequence ID" value="NBD25818.1"/>
    <property type="molecule type" value="Genomic_DNA"/>
</dbReference>
<dbReference type="RefSeq" id="WP_161744627.1">
    <property type="nucleotide sequence ID" value="NZ_JAAAMV010000017.1"/>
</dbReference>
<comment type="caution">
    <text evidence="1">The sequence shown here is derived from an EMBL/GenBank/DDBJ whole genome shotgun (WGS) entry which is preliminary data.</text>
</comment>
<protein>
    <submittedName>
        <fullName evidence="1">Uncharacterized protein</fullName>
    </submittedName>
</protein>
<keyword evidence="2" id="KW-1185">Reference proteome</keyword>
<dbReference type="Proteomes" id="UP000665561">
    <property type="component" value="Unassembled WGS sequence"/>
</dbReference>